<evidence type="ECO:0000313" key="2">
    <source>
        <dbReference type="Proteomes" id="UP000319908"/>
    </source>
</evidence>
<gene>
    <name evidence="1" type="ORF">Poly21_54560</name>
</gene>
<protein>
    <submittedName>
        <fullName evidence="1">Uncharacterized protein</fullName>
    </submittedName>
</protein>
<dbReference type="Gene3D" id="2.30.110.10">
    <property type="entry name" value="Electron Transport, Fmn-binding Protein, Chain A"/>
    <property type="match status" value="1"/>
</dbReference>
<sequence length="66" mass="7193">MFYLGAAKANGQPYIRYRGGSIGLSKVIDERTLGFADSADNRQYITLGNLSDNPKGFNFLVDCANS</sequence>
<dbReference type="OrthoDB" id="9796486at2"/>
<dbReference type="InterPro" id="IPR012349">
    <property type="entry name" value="Split_barrel_FMN-bd"/>
</dbReference>
<dbReference type="Proteomes" id="UP000319908">
    <property type="component" value="Unassembled WGS sequence"/>
</dbReference>
<comment type="caution">
    <text evidence="1">The sequence shown here is derived from an EMBL/GenBank/DDBJ whole genome shotgun (WGS) entry which is preliminary data.</text>
</comment>
<evidence type="ECO:0000313" key="1">
    <source>
        <dbReference type="EMBL" id="TWU09790.1"/>
    </source>
</evidence>
<accession>A0A5C6BCW8</accession>
<proteinExistence type="predicted"/>
<name>A0A5C6BCW8_9BACT</name>
<dbReference type="AlphaFoldDB" id="A0A5C6BCW8"/>
<reference evidence="1 2" key="1">
    <citation type="journal article" date="2020" name="Antonie Van Leeuwenhoek">
        <title>Rhodopirellula heiligendammensis sp. nov., Rhodopirellula pilleata sp. nov., and Rhodopirellula solitaria sp. nov. isolated from natural or artificial marine surfaces in Northern Germany and California, USA, and emended description of the genus Rhodopirellula.</title>
        <authorList>
            <person name="Kallscheuer N."/>
            <person name="Wiegand S."/>
            <person name="Jogler M."/>
            <person name="Boedeker C."/>
            <person name="Peeters S.H."/>
            <person name="Rast P."/>
            <person name="Heuer A."/>
            <person name="Jetten M.S.M."/>
            <person name="Rohde M."/>
            <person name="Jogler C."/>
        </authorList>
    </citation>
    <scope>NUCLEOTIDE SEQUENCE [LARGE SCALE GENOMIC DNA]</scope>
    <source>
        <strain evidence="1 2">Poly21</strain>
    </source>
</reference>
<keyword evidence="2" id="KW-1185">Reference proteome</keyword>
<organism evidence="1 2">
    <name type="scientific">Allorhodopirellula heiligendammensis</name>
    <dbReference type="NCBI Taxonomy" id="2714739"/>
    <lineage>
        <taxon>Bacteria</taxon>
        <taxon>Pseudomonadati</taxon>
        <taxon>Planctomycetota</taxon>
        <taxon>Planctomycetia</taxon>
        <taxon>Pirellulales</taxon>
        <taxon>Pirellulaceae</taxon>
        <taxon>Allorhodopirellula</taxon>
    </lineage>
</organism>
<dbReference type="RefSeq" id="WP_146409888.1">
    <property type="nucleotide sequence ID" value="NZ_SJPU01000007.1"/>
</dbReference>
<dbReference type="EMBL" id="SJPU01000007">
    <property type="protein sequence ID" value="TWU09790.1"/>
    <property type="molecule type" value="Genomic_DNA"/>
</dbReference>